<comment type="function">
    <text evidence="4 7">Cytokinin-activating enzyme working in the direct activation pathway. Phosphoribohydrolase that converts inactive cytokinin nucleotides to the biologically active free-base forms.</text>
</comment>
<organism evidence="8 9">
    <name type="scientific">Artemisia annua</name>
    <name type="common">Sweet wormwood</name>
    <dbReference type="NCBI Taxonomy" id="35608"/>
    <lineage>
        <taxon>Eukaryota</taxon>
        <taxon>Viridiplantae</taxon>
        <taxon>Streptophyta</taxon>
        <taxon>Embryophyta</taxon>
        <taxon>Tracheophyta</taxon>
        <taxon>Spermatophyta</taxon>
        <taxon>Magnoliopsida</taxon>
        <taxon>eudicotyledons</taxon>
        <taxon>Gunneridae</taxon>
        <taxon>Pentapetalae</taxon>
        <taxon>asterids</taxon>
        <taxon>campanulids</taxon>
        <taxon>Asterales</taxon>
        <taxon>Asteraceae</taxon>
        <taxon>Asteroideae</taxon>
        <taxon>Anthemideae</taxon>
        <taxon>Artemisiinae</taxon>
        <taxon>Artemisia</taxon>
    </lineage>
</organism>
<dbReference type="Pfam" id="PF03641">
    <property type="entry name" value="Lysine_decarbox"/>
    <property type="match status" value="1"/>
</dbReference>
<sequence length="250" mass="27428">MEGEGTSSKGVERSRKLKRICVFCGSRTGLRSSFTDAALELGQEMVKRKIDLVYGGGSVGLMGVISQTVFNGGCHVLGVIPKALVTNEISGESVGELRIVSGMHQRKAIMFENADAFIALPGGYGTLEELTEMITWSQLGIHDKPVGLLNVDGFYNSLLTFFDKGVDEGFIEVSERKIMVSAVNVQDLLTKIENHHWLLKYVLQNLSVQLILQADSWLDLMMKALVKLVQTEGKEVNGANEIMRITFSGN</sequence>
<evidence type="ECO:0000313" key="8">
    <source>
        <dbReference type="EMBL" id="PWA44921.1"/>
    </source>
</evidence>
<proteinExistence type="inferred from homology"/>
<accession>A0A2U1L7I6</accession>
<evidence type="ECO:0000256" key="7">
    <source>
        <dbReference type="RuleBase" id="RU363015"/>
    </source>
</evidence>
<dbReference type="PANTHER" id="PTHR31223:SF51">
    <property type="entry name" value="CYTOKININ RIBOSIDE 5'-MONOPHOSPHATE PHOSPHORIBOHYDROLASE LOG4-RELATED"/>
    <property type="match status" value="1"/>
</dbReference>
<keyword evidence="9" id="KW-1185">Reference proteome</keyword>
<reference evidence="8 9" key="1">
    <citation type="journal article" date="2018" name="Mol. Plant">
        <title>The genome of Artemisia annua provides insight into the evolution of Asteraceae family and artemisinin biosynthesis.</title>
        <authorList>
            <person name="Shen Q."/>
            <person name="Zhang L."/>
            <person name="Liao Z."/>
            <person name="Wang S."/>
            <person name="Yan T."/>
            <person name="Shi P."/>
            <person name="Liu M."/>
            <person name="Fu X."/>
            <person name="Pan Q."/>
            <person name="Wang Y."/>
            <person name="Lv Z."/>
            <person name="Lu X."/>
            <person name="Zhang F."/>
            <person name="Jiang W."/>
            <person name="Ma Y."/>
            <person name="Chen M."/>
            <person name="Hao X."/>
            <person name="Li L."/>
            <person name="Tang Y."/>
            <person name="Lv G."/>
            <person name="Zhou Y."/>
            <person name="Sun X."/>
            <person name="Brodelius P.E."/>
            <person name="Rose J.K.C."/>
            <person name="Tang K."/>
        </authorList>
    </citation>
    <scope>NUCLEOTIDE SEQUENCE [LARGE SCALE GENOMIC DNA]</scope>
    <source>
        <strain evidence="9">cv. Huhao1</strain>
        <tissue evidence="8">Leaf</tissue>
    </source>
</reference>
<dbReference type="AlphaFoldDB" id="A0A2U1L7I6"/>
<evidence type="ECO:0000256" key="2">
    <source>
        <dbReference type="ARBA" id="ARBA00012205"/>
    </source>
</evidence>
<evidence type="ECO:0000256" key="3">
    <source>
        <dbReference type="ARBA" id="ARBA00022712"/>
    </source>
</evidence>
<dbReference type="STRING" id="35608.A0A2U1L7I6"/>
<keyword evidence="7 8" id="KW-0378">Hydrolase</keyword>
<dbReference type="GO" id="GO:0102682">
    <property type="term" value="F:cytokinin riboside 5'-monophosphate phosphoribohydrolase activity"/>
    <property type="evidence" value="ECO:0007669"/>
    <property type="project" value="RHEA"/>
</dbReference>
<dbReference type="OrthoDB" id="414463at2759"/>
<dbReference type="InterPro" id="IPR031100">
    <property type="entry name" value="LOG_fam"/>
</dbReference>
<evidence type="ECO:0000256" key="1">
    <source>
        <dbReference type="ARBA" id="ARBA00006763"/>
    </source>
</evidence>
<dbReference type="InterPro" id="IPR005269">
    <property type="entry name" value="LOG"/>
</dbReference>
<dbReference type="GO" id="GO:0005829">
    <property type="term" value="C:cytosol"/>
    <property type="evidence" value="ECO:0007669"/>
    <property type="project" value="TreeGrafter"/>
</dbReference>
<comment type="similarity">
    <text evidence="1 7">Belongs to the LOG family.</text>
</comment>
<evidence type="ECO:0000313" key="9">
    <source>
        <dbReference type="Proteomes" id="UP000245207"/>
    </source>
</evidence>
<evidence type="ECO:0000256" key="5">
    <source>
        <dbReference type="ARBA" id="ARBA00047718"/>
    </source>
</evidence>
<comment type="catalytic activity">
    <reaction evidence="6 7">
        <text>9-ribosyl-trans-zeatin 5'-phosphate + H2O = trans-zeatin + D-ribose 5-phosphate</text>
        <dbReference type="Rhea" id="RHEA:48564"/>
        <dbReference type="ChEBI" id="CHEBI:15377"/>
        <dbReference type="ChEBI" id="CHEBI:16522"/>
        <dbReference type="ChEBI" id="CHEBI:78346"/>
        <dbReference type="ChEBI" id="CHEBI:87947"/>
        <dbReference type="EC" id="3.2.2.n1"/>
    </reaction>
</comment>
<keyword evidence="3 7" id="KW-0203">Cytokinin biosynthesis</keyword>
<dbReference type="PANTHER" id="PTHR31223">
    <property type="entry name" value="LOG FAMILY PROTEIN YJL055W"/>
    <property type="match status" value="1"/>
</dbReference>
<dbReference type="EMBL" id="PKPP01011033">
    <property type="protein sequence ID" value="PWA44921.1"/>
    <property type="molecule type" value="Genomic_DNA"/>
</dbReference>
<dbReference type="GO" id="GO:0005634">
    <property type="term" value="C:nucleus"/>
    <property type="evidence" value="ECO:0007669"/>
    <property type="project" value="UniProtKB-ARBA"/>
</dbReference>
<gene>
    <name evidence="8" type="ORF">CTI12_AA522110</name>
</gene>
<dbReference type="Proteomes" id="UP000245207">
    <property type="component" value="Unassembled WGS sequence"/>
</dbReference>
<dbReference type="NCBIfam" id="TIGR00730">
    <property type="entry name" value="Rossman fold protein, TIGR00730 family"/>
    <property type="match status" value="1"/>
</dbReference>
<evidence type="ECO:0000256" key="4">
    <source>
        <dbReference type="ARBA" id="ARBA00024884"/>
    </source>
</evidence>
<dbReference type="Gene3D" id="3.40.50.450">
    <property type="match status" value="1"/>
</dbReference>
<comment type="catalytic activity">
    <reaction evidence="5 7">
        <text>N(6)-(dimethylallyl)adenosine 5'-phosphate + H2O = N(6)-dimethylallyladenine + D-ribose 5-phosphate</text>
        <dbReference type="Rhea" id="RHEA:48560"/>
        <dbReference type="ChEBI" id="CHEBI:15377"/>
        <dbReference type="ChEBI" id="CHEBI:17660"/>
        <dbReference type="ChEBI" id="CHEBI:57526"/>
        <dbReference type="ChEBI" id="CHEBI:78346"/>
        <dbReference type="EC" id="3.2.2.n1"/>
    </reaction>
</comment>
<dbReference type="EC" id="3.2.2.n1" evidence="2 7"/>
<dbReference type="GO" id="GO:0009691">
    <property type="term" value="P:cytokinin biosynthetic process"/>
    <property type="evidence" value="ECO:0007669"/>
    <property type="project" value="UniProtKB-UniRule"/>
</dbReference>
<protein>
    <recommendedName>
        <fullName evidence="2 7">Cytokinin riboside 5'-monophosphate phosphoribohydrolase</fullName>
        <ecNumber evidence="2 7">3.2.2.n1</ecNumber>
    </recommendedName>
</protein>
<name>A0A2U1L7I6_ARTAN</name>
<evidence type="ECO:0000256" key="6">
    <source>
        <dbReference type="ARBA" id="ARBA00049153"/>
    </source>
</evidence>
<dbReference type="SUPFAM" id="SSF102405">
    <property type="entry name" value="MCP/YpsA-like"/>
    <property type="match status" value="1"/>
</dbReference>
<comment type="caution">
    <text evidence="8">The sequence shown here is derived from an EMBL/GenBank/DDBJ whole genome shotgun (WGS) entry which is preliminary data.</text>
</comment>